<gene>
    <name evidence="1" type="ORF">LMG26845_00433</name>
</gene>
<organism evidence="1 2">
    <name type="scientific">Achromobacter insuavis</name>
    <dbReference type="NCBI Taxonomy" id="1287735"/>
    <lineage>
        <taxon>Bacteria</taxon>
        <taxon>Pseudomonadati</taxon>
        <taxon>Pseudomonadota</taxon>
        <taxon>Betaproteobacteria</taxon>
        <taxon>Burkholderiales</taxon>
        <taxon>Alcaligenaceae</taxon>
        <taxon>Achromobacter</taxon>
    </lineage>
</organism>
<dbReference type="AlphaFoldDB" id="A0A6J4ZIG9"/>
<accession>A0A6J4ZIG9</accession>
<sequence>MKDLWVLEWSHEANTFHVQELKRSIDGWRRHFLANSAPNDWVPIFVGTEQEVDAEAERLDQIMVARAQIRREQNGA</sequence>
<dbReference type="EMBL" id="CADIJR010000002">
    <property type="protein sequence ID" value="CAB3627466.1"/>
    <property type="molecule type" value="Genomic_DNA"/>
</dbReference>
<name>A0A6J4ZIG9_9BURK</name>
<proteinExistence type="predicted"/>
<dbReference type="RefSeq" id="WP_054435123.1">
    <property type="nucleotide sequence ID" value="NZ_CADIJR010000002.1"/>
</dbReference>
<dbReference type="Proteomes" id="UP000507979">
    <property type="component" value="Unassembled WGS sequence"/>
</dbReference>
<evidence type="ECO:0000313" key="1">
    <source>
        <dbReference type="EMBL" id="CAB3627466.1"/>
    </source>
</evidence>
<evidence type="ECO:0000313" key="2">
    <source>
        <dbReference type="Proteomes" id="UP000507979"/>
    </source>
</evidence>
<dbReference type="GeneID" id="92896268"/>
<reference evidence="1 2" key="1">
    <citation type="submission" date="2020-04" db="EMBL/GenBank/DDBJ databases">
        <authorList>
            <person name="De Canck E."/>
        </authorList>
    </citation>
    <scope>NUCLEOTIDE SEQUENCE [LARGE SCALE GENOMIC DNA]</scope>
    <source>
        <strain evidence="1 2">LMG 26845</strain>
    </source>
</reference>
<keyword evidence="2" id="KW-1185">Reference proteome</keyword>
<protein>
    <submittedName>
        <fullName evidence="1">Uncharacterized protein</fullName>
    </submittedName>
</protein>